<dbReference type="AlphaFoldDB" id="A0A1A6A6M9"/>
<organism evidence="15">
    <name type="scientific">Kwoniella dejecticola CBS 10117</name>
    <dbReference type="NCBI Taxonomy" id="1296121"/>
    <lineage>
        <taxon>Eukaryota</taxon>
        <taxon>Fungi</taxon>
        <taxon>Dikarya</taxon>
        <taxon>Basidiomycota</taxon>
        <taxon>Agaricomycotina</taxon>
        <taxon>Tremellomycetes</taxon>
        <taxon>Tremellales</taxon>
        <taxon>Cryptococcaceae</taxon>
        <taxon>Kwoniella</taxon>
    </lineage>
</organism>
<evidence type="ECO:0000313" key="15">
    <source>
        <dbReference type="EMBL" id="OBR85710.1"/>
    </source>
</evidence>
<evidence type="ECO:0000256" key="10">
    <source>
        <dbReference type="ARBA" id="ARBA00023209"/>
    </source>
</evidence>
<dbReference type="GO" id="GO:0016020">
    <property type="term" value="C:membrane"/>
    <property type="evidence" value="ECO:0007669"/>
    <property type="project" value="UniProtKB-SubCell"/>
</dbReference>
<keyword evidence="8" id="KW-0443">Lipid metabolism</keyword>
<evidence type="ECO:0000256" key="1">
    <source>
        <dbReference type="ARBA" id="ARBA00004141"/>
    </source>
</evidence>
<dbReference type="VEuPathDB" id="FungiDB:I303_03421"/>
<gene>
    <name evidence="15" type="ORF">I303_03421</name>
</gene>
<feature type="transmembrane region" description="Helical" evidence="14">
    <location>
        <begin position="160"/>
        <end position="179"/>
    </location>
</feature>
<reference evidence="15" key="1">
    <citation type="submission" date="2013-07" db="EMBL/GenBank/DDBJ databases">
        <title>The Genome Sequence of Cryptococcus dejecticola CBS10117.</title>
        <authorList>
            <consortium name="The Broad Institute Genome Sequencing Platform"/>
            <person name="Cuomo C."/>
            <person name="Litvintseva A."/>
            <person name="Chen Y."/>
            <person name="Heitman J."/>
            <person name="Sun S."/>
            <person name="Springer D."/>
            <person name="Dromer F."/>
            <person name="Young S.K."/>
            <person name="Zeng Q."/>
            <person name="Gargeya S."/>
            <person name="Fitzgerald M."/>
            <person name="Abouelleil A."/>
            <person name="Alvarado L."/>
            <person name="Berlin A.M."/>
            <person name="Chapman S.B."/>
            <person name="Dewar J."/>
            <person name="Goldberg J."/>
            <person name="Griggs A."/>
            <person name="Gujja S."/>
            <person name="Hansen M."/>
            <person name="Howarth C."/>
            <person name="Imamovic A."/>
            <person name="Larimer J."/>
            <person name="McCowan C."/>
            <person name="Murphy C."/>
            <person name="Pearson M."/>
            <person name="Priest M."/>
            <person name="Roberts A."/>
            <person name="Saif S."/>
            <person name="Shea T."/>
            <person name="Sykes S."/>
            <person name="Wortman J."/>
            <person name="Nusbaum C."/>
            <person name="Birren B."/>
        </authorList>
    </citation>
    <scope>NUCLEOTIDE SEQUENCE [LARGE SCALE GENOMIC DNA]</scope>
    <source>
        <strain evidence="15">CBS 10117</strain>
    </source>
</reference>
<comment type="subcellular location">
    <subcellularLocation>
        <location evidence="1">Membrane</location>
        <topology evidence="1">Multi-pass membrane protein</topology>
    </subcellularLocation>
</comment>
<feature type="region of interest" description="Disordered" evidence="13">
    <location>
        <begin position="442"/>
        <end position="546"/>
    </location>
</feature>
<dbReference type="OrthoDB" id="406287at2759"/>
<dbReference type="InterPro" id="IPR021261">
    <property type="entry name" value="GPCAT"/>
</dbReference>
<feature type="transmembrane region" description="Helical" evidence="14">
    <location>
        <begin position="370"/>
        <end position="392"/>
    </location>
</feature>
<proteinExistence type="inferred from homology"/>
<evidence type="ECO:0000256" key="6">
    <source>
        <dbReference type="ARBA" id="ARBA00022692"/>
    </source>
</evidence>
<feature type="compositionally biased region" description="Basic and acidic residues" evidence="13">
    <location>
        <begin position="103"/>
        <end position="120"/>
    </location>
</feature>
<keyword evidence="10" id="KW-0594">Phospholipid biosynthesis</keyword>
<evidence type="ECO:0000256" key="8">
    <source>
        <dbReference type="ARBA" id="ARBA00023098"/>
    </source>
</evidence>
<feature type="compositionally biased region" description="Low complexity" evidence="13">
    <location>
        <begin position="442"/>
        <end position="454"/>
    </location>
</feature>
<keyword evidence="4" id="KW-0444">Lipid biosynthesis</keyword>
<evidence type="ECO:0000256" key="11">
    <source>
        <dbReference type="ARBA" id="ARBA00023264"/>
    </source>
</evidence>
<accession>A0A1A6A6M9</accession>
<evidence type="ECO:0000256" key="9">
    <source>
        <dbReference type="ARBA" id="ARBA00023136"/>
    </source>
</evidence>
<name>A0A1A6A6M9_9TREE</name>
<feature type="transmembrane region" description="Helical" evidence="14">
    <location>
        <begin position="209"/>
        <end position="229"/>
    </location>
</feature>
<evidence type="ECO:0000256" key="5">
    <source>
        <dbReference type="ARBA" id="ARBA00022679"/>
    </source>
</evidence>
<comment type="similarity">
    <text evidence="2">Belongs to the GPC1 family.</text>
</comment>
<feature type="transmembrane region" description="Helical" evidence="14">
    <location>
        <begin position="235"/>
        <end position="255"/>
    </location>
</feature>
<evidence type="ECO:0000256" key="12">
    <source>
        <dbReference type="ARBA" id="ARBA00023315"/>
    </source>
</evidence>
<dbReference type="PANTHER" id="PTHR31201">
    <property type="entry name" value="OS01G0585100 PROTEIN"/>
    <property type="match status" value="1"/>
</dbReference>
<evidence type="ECO:0000256" key="14">
    <source>
        <dbReference type="SAM" id="Phobius"/>
    </source>
</evidence>
<dbReference type="GO" id="GO:0006656">
    <property type="term" value="P:phosphatidylcholine biosynthetic process"/>
    <property type="evidence" value="ECO:0007669"/>
    <property type="project" value="TreeGrafter"/>
</dbReference>
<dbReference type="PANTHER" id="PTHR31201:SF1">
    <property type="entry name" value="GLYCEROPHOSPHOCHOLINE ACYLTRANSFERASE 1"/>
    <property type="match status" value="1"/>
</dbReference>
<feature type="region of interest" description="Disordered" evidence="13">
    <location>
        <begin position="78"/>
        <end position="120"/>
    </location>
</feature>
<evidence type="ECO:0000256" key="2">
    <source>
        <dbReference type="ARBA" id="ARBA00006675"/>
    </source>
</evidence>
<dbReference type="EMBL" id="KI894030">
    <property type="protein sequence ID" value="OBR85710.1"/>
    <property type="molecule type" value="Genomic_DNA"/>
</dbReference>
<sequence>MSSPTDRSRPKRDPLPRSSSLTNIMTLTSLDRYSEDWAGALTLLDVIETFFDSRLDLFNRRLKAQSSRIKSRAVELLPKGLRTPGGGGSSILYLDGDEPPPNNDKDREERGDRDRDRVGDKYRKEVEREVERIKVKLAAKVTHLSGTWRSAQVVRTKDKISFLFGVMSLAFTCLLYGMAPEYFPLVYTVQSALYLPLRFYTYKKKAWHYFLFGDLCYFVNILDLLWMWVFPSSTKLFICCYLLTLGPIASAIITWRNSLVFHSLDKIISIFIHIYPPIVLSVISRHNYPNAEERYPGLKDVNKYKWYTMILLSGVPYILWQAAYYKFISLDRKSKIESGQRQNSFRYLLNDKRGPIGKALQGIRPEHRELWFIFGQLIYSIIFMIPPAALFINSSRASSVFLIVIFAVSAWNGASFYVEVFGRKFERELEKLRKEMELASATGTSISSSAGTPSMHPSGSISTPHSPAFTETEAVSPQQSVYEDGEDDGDGEGGSTAERPSRGLDDSPLILPSSQNQQAKDMEVPQYTLERAVEEVDRGQEGKKDI</sequence>
<evidence type="ECO:0000256" key="4">
    <source>
        <dbReference type="ARBA" id="ARBA00022516"/>
    </source>
</evidence>
<keyword evidence="9 14" id="KW-0472">Membrane</keyword>
<dbReference type="GO" id="GO:0016746">
    <property type="term" value="F:acyltransferase activity"/>
    <property type="evidence" value="ECO:0007669"/>
    <property type="project" value="UniProtKB-KW"/>
</dbReference>
<evidence type="ECO:0000256" key="3">
    <source>
        <dbReference type="ARBA" id="ARBA00019082"/>
    </source>
</evidence>
<evidence type="ECO:0000256" key="7">
    <source>
        <dbReference type="ARBA" id="ARBA00022989"/>
    </source>
</evidence>
<keyword evidence="12" id="KW-0012">Acyltransferase</keyword>
<evidence type="ECO:0000256" key="13">
    <source>
        <dbReference type="SAM" id="MobiDB-lite"/>
    </source>
</evidence>
<protein>
    <recommendedName>
        <fullName evidence="3">Glycerophosphocholine acyltransferase 1</fullName>
    </recommendedName>
</protein>
<keyword evidence="6 14" id="KW-0812">Transmembrane</keyword>
<feature type="compositionally biased region" description="Polar residues" evidence="13">
    <location>
        <begin position="455"/>
        <end position="465"/>
    </location>
</feature>
<feature type="transmembrane region" description="Helical" evidence="14">
    <location>
        <begin position="304"/>
        <end position="325"/>
    </location>
</feature>
<feature type="compositionally biased region" description="Basic and acidic residues" evidence="13">
    <location>
        <begin position="531"/>
        <end position="546"/>
    </location>
</feature>
<keyword evidence="7 14" id="KW-1133">Transmembrane helix</keyword>
<dbReference type="Pfam" id="PF10998">
    <property type="entry name" value="DUF2838"/>
    <property type="match status" value="1"/>
</dbReference>
<keyword evidence="11" id="KW-1208">Phospholipid metabolism</keyword>
<feature type="transmembrane region" description="Helical" evidence="14">
    <location>
        <begin position="398"/>
        <end position="418"/>
    </location>
</feature>
<keyword evidence="5" id="KW-0808">Transferase</keyword>